<keyword evidence="3" id="KW-0472">Membrane</keyword>
<keyword evidence="3" id="KW-0812">Transmembrane</keyword>
<gene>
    <name evidence="5" type="ORF">PEPS_34220</name>
</gene>
<dbReference type="PANTHER" id="PTHR30055">
    <property type="entry name" value="HTH-TYPE TRANSCRIPTIONAL REGULATOR RUTR"/>
    <property type="match status" value="1"/>
</dbReference>
<dbReference type="PROSITE" id="PS50977">
    <property type="entry name" value="HTH_TETR_2"/>
    <property type="match status" value="1"/>
</dbReference>
<dbReference type="SUPFAM" id="SSF46689">
    <property type="entry name" value="Homeodomain-like"/>
    <property type="match status" value="1"/>
</dbReference>
<evidence type="ECO:0000256" key="2">
    <source>
        <dbReference type="PROSITE-ProRule" id="PRU00335"/>
    </source>
</evidence>
<evidence type="ECO:0000313" key="6">
    <source>
        <dbReference type="Proteomes" id="UP001354989"/>
    </source>
</evidence>
<evidence type="ECO:0000313" key="5">
    <source>
        <dbReference type="EMBL" id="BDD01142.1"/>
    </source>
</evidence>
<keyword evidence="6" id="KW-1185">Reference proteome</keyword>
<keyword evidence="3" id="KW-1133">Transmembrane helix</keyword>
<dbReference type="Proteomes" id="UP001354989">
    <property type="component" value="Plasmid pPP1"/>
</dbReference>
<name>A0ABM7VJK3_9BACT</name>
<geneLocation type="plasmid" evidence="5 6">
    <name>pPP1</name>
</geneLocation>
<feature type="transmembrane region" description="Helical" evidence="3">
    <location>
        <begin position="145"/>
        <end position="165"/>
    </location>
</feature>
<dbReference type="InterPro" id="IPR009057">
    <property type="entry name" value="Homeodomain-like_sf"/>
</dbReference>
<dbReference type="EMBL" id="AP025293">
    <property type="protein sequence ID" value="BDD01142.1"/>
    <property type="molecule type" value="Genomic_DNA"/>
</dbReference>
<dbReference type="InterPro" id="IPR050109">
    <property type="entry name" value="HTH-type_TetR-like_transc_reg"/>
</dbReference>
<organism evidence="5 6">
    <name type="scientific">Persicobacter psychrovividus</name>
    <dbReference type="NCBI Taxonomy" id="387638"/>
    <lineage>
        <taxon>Bacteria</taxon>
        <taxon>Pseudomonadati</taxon>
        <taxon>Bacteroidota</taxon>
        <taxon>Cytophagia</taxon>
        <taxon>Cytophagales</taxon>
        <taxon>Persicobacteraceae</taxon>
        <taxon>Persicobacter</taxon>
    </lineage>
</organism>
<sequence length="205" mass="23222">MKQQTKNNIIAAAREMILEEGYGALRMQALADRAEVNKGVIHYYFKGKENLYQEVLASLVGQIYVQVQDELMREAPLKERLESVVGLYLQKIAQEPRLPLFIVNELPKNPALLSKMPLLQEVRQTLNVLSEVLKQEGYQYGLKNAMALVMNMVSLIAFPFFMVSIKDKVLPDSPQAAEVLQDFMADRASEIASMVMVTLKQQSDE</sequence>
<reference evidence="5 6" key="1">
    <citation type="submission" date="2021-12" db="EMBL/GenBank/DDBJ databases">
        <title>Genome sequencing of bacteria with rrn-lacking chromosome and rrn-plasmid.</title>
        <authorList>
            <person name="Anda M."/>
            <person name="Iwasaki W."/>
        </authorList>
    </citation>
    <scope>NUCLEOTIDE SEQUENCE [LARGE SCALE GENOMIC DNA]</scope>
    <source>
        <strain evidence="5 6">NBRC 101262</strain>
        <plasmid evidence="5 6">pPP1</plasmid>
    </source>
</reference>
<evidence type="ECO:0000259" key="4">
    <source>
        <dbReference type="PROSITE" id="PS50977"/>
    </source>
</evidence>
<dbReference type="RefSeq" id="WP_338398303.1">
    <property type="nucleotide sequence ID" value="NZ_AP025293.1"/>
</dbReference>
<evidence type="ECO:0000256" key="3">
    <source>
        <dbReference type="SAM" id="Phobius"/>
    </source>
</evidence>
<dbReference type="Pfam" id="PF00440">
    <property type="entry name" value="TetR_N"/>
    <property type="match status" value="1"/>
</dbReference>
<dbReference type="InterPro" id="IPR001647">
    <property type="entry name" value="HTH_TetR"/>
</dbReference>
<accession>A0ABM7VJK3</accession>
<dbReference type="PANTHER" id="PTHR30055:SF226">
    <property type="entry name" value="HTH-TYPE TRANSCRIPTIONAL REGULATOR PKSA"/>
    <property type="match status" value="1"/>
</dbReference>
<keyword evidence="1 2" id="KW-0238">DNA-binding</keyword>
<proteinExistence type="predicted"/>
<dbReference type="Gene3D" id="1.10.357.10">
    <property type="entry name" value="Tetracycline Repressor, domain 2"/>
    <property type="match status" value="1"/>
</dbReference>
<feature type="DNA-binding region" description="H-T-H motif" evidence="2">
    <location>
        <begin position="26"/>
        <end position="45"/>
    </location>
</feature>
<evidence type="ECO:0000256" key="1">
    <source>
        <dbReference type="ARBA" id="ARBA00023125"/>
    </source>
</evidence>
<protein>
    <recommendedName>
        <fullName evidence="4">HTH tetR-type domain-containing protein</fullName>
    </recommendedName>
</protein>
<feature type="domain" description="HTH tetR-type" evidence="4">
    <location>
        <begin position="3"/>
        <end position="63"/>
    </location>
</feature>
<dbReference type="PRINTS" id="PR00455">
    <property type="entry name" value="HTHTETR"/>
</dbReference>
<keyword evidence="5" id="KW-0614">Plasmid</keyword>